<comment type="caution">
    <text evidence="9">The sequence shown here is derived from an EMBL/GenBank/DDBJ whole genome shotgun (WGS) entry which is preliminary data.</text>
</comment>
<evidence type="ECO:0000256" key="1">
    <source>
        <dbReference type="ARBA" id="ARBA00022603"/>
    </source>
</evidence>
<dbReference type="InterPro" id="IPR018117">
    <property type="entry name" value="C5_DNA_meth_AS"/>
</dbReference>
<accession>A0A2N3L0M9</accession>
<dbReference type="GO" id="GO:0009307">
    <property type="term" value="P:DNA restriction-modification system"/>
    <property type="evidence" value="ECO:0007669"/>
    <property type="project" value="UniProtKB-KW"/>
</dbReference>
<dbReference type="GO" id="GO:0003886">
    <property type="term" value="F:DNA (cytosine-5-)-methyltransferase activity"/>
    <property type="evidence" value="ECO:0007669"/>
    <property type="project" value="UniProtKB-EC"/>
</dbReference>
<dbReference type="PRINTS" id="PR00105">
    <property type="entry name" value="C5METTRFRASE"/>
</dbReference>
<proteinExistence type="inferred from homology"/>
<dbReference type="Gene3D" id="3.40.50.150">
    <property type="entry name" value="Vaccinia Virus protein VP39"/>
    <property type="match status" value="1"/>
</dbReference>
<evidence type="ECO:0000256" key="4">
    <source>
        <dbReference type="ARBA" id="ARBA00022747"/>
    </source>
</evidence>
<comment type="similarity">
    <text evidence="6 7">Belongs to the class I-like SAM-binding methyltransferase superfamily. C5-methyltransferase family.</text>
</comment>
<gene>
    <name evidence="9" type="ORF">COO92_21395</name>
</gene>
<keyword evidence="3 6" id="KW-0949">S-adenosyl-L-methionine</keyword>
<dbReference type="EC" id="2.1.1.37" evidence="8"/>
<protein>
    <recommendedName>
        <fullName evidence="8">Cytosine-specific methyltransferase</fullName>
        <ecNumber evidence="8">2.1.1.37</ecNumber>
    </recommendedName>
</protein>
<dbReference type="PANTHER" id="PTHR10629:SF52">
    <property type="entry name" value="DNA (CYTOSINE-5)-METHYLTRANSFERASE 1"/>
    <property type="match status" value="1"/>
</dbReference>
<dbReference type="GO" id="GO:0003677">
    <property type="term" value="F:DNA binding"/>
    <property type="evidence" value="ECO:0007669"/>
    <property type="project" value="TreeGrafter"/>
</dbReference>
<dbReference type="PROSITE" id="PS00094">
    <property type="entry name" value="C5_MTASE_1"/>
    <property type="match status" value="1"/>
</dbReference>
<comment type="catalytic activity">
    <reaction evidence="5 8">
        <text>a 2'-deoxycytidine in DNA + S-adenosyl-L-methionine = a 5-methyl-2'-deoxycytidine in DNA + S-adenosyl-L-homocysteine + H(+)</text>
        <dbReference type="Rhea" id="RHEA:13681"/>
        <dbReference type="Rhea" id="RHEA-COMP:11369"/>
        <dbReference type="Rhea" id="RHEA-COMP:11370"/>
        <dbReference type="ChEBI" id="CHEBI:15378"/>
        <dbReference type="ChEBI" id="CHEBI:57856"/>
        <dbReference type="ChEBI" id="CHEBI:59789"/>
        <dbReference type="ChEBI" id="CHEBI:85452"/>
        <dbReference type="ChEBI" id="CHEBI:85454"/>
        <dbReference type="EC" id="2.1.1.37"/>
    </reaction>
</comment>
<dbReference type="InterPro" id="IPR001525">
    <property type="entry name" value="C5_MeTfrase"/>
</dbReference>
<dbReference type="Pfam" id="PF00145">
    <property type="entry name" value="DNA_methylase"/>
    <property type="match status" value="1"/>
</dbReference>
<dbReference type="SUPFAM" id="SSF53335">
    <property type="entry name" value="S-adenosyl-L-methionine-dependent methyltransferases"/>
    <property type="match status" value="1"/>
</dbReference>
<dbReference type="InterPro" id="IPR050390">
    <property type="entry name" value="C5-Methyltransferase"/>
</dbReference>
<dbReference type="Proteomes" id="UP000233332">
    <property type="component" value="Unassembled WGS sequence"/>
</dbReference>
<dbReference type="GO" id="GO:0032259">
    <property type="term" value="P:methylation"/>
    <property type="evidence" value="ECO:0007669"/>
    <property type="project" value="UniProtKB-KW"/>
</dbReference>
<evidence type="ECO:0000256" key="8">
    <source>
        <dbReference type="RuleBase" id="RU000417"/>
    </source>
</evidence>
<dbReference type="AlphaFoldDB" id="A0A2N3L0M9"/>
<evidence type="ECO:0000313" key="9">
    <source>
        <dbReference type="EMBL" id="PKR56363.1"/>
    </source>
</evidence>
<evidence type="ECO:0000256" key="3">
    <source>
        <dbReference type="ARBA" id="ARBA00022691"/>
    </source>
</evidence>
<dbReference type="RefSeq" id="WP_101304968.1">
    <property type="nucleotide sequence ID" value="NZ_NXGX01000015.1"/>
</dbReference>
<dbReference type="EMBL" id="NXGX01000015">
    <property type="protein sequence ID" value="PKR56363.1"/>
    <property type="molecule type" value="Genomic_DNA"/>
</dbReference>
<keyword evidence="10" id="KW-1185">Reference proteome</keyword>
<sequence length="263" mass="28831">MTLKVLDLFSGIGGFSLGLERTGGFETVAFCEIEEFPRKVLRKHWPEVPIYEDVRTLTADQLERDGISIEVICGGFPCQDLSVAGKQAGITAERSGLWSEIARLVGELQPRYVIVENVTNLLSGPSEQRGGWFGRVLGDLAALGYDAEWHCIPASYVGARQLRDRVWIMAYPECYGIQGRAYITEAWQSKSREEQLAGLVQPCAWPTVSSARDCGTGHGIPNGIHRNKSIGNAVVPEIPEMIGHAILQAEANNPHKPTVISDT</sequence>
<reference evidence="9 10" key="1">
    <citation type="submission" date="2017-09" db="EMBL/GenBank/DDBJ databases">
        <title>Biodiversity and function of Thalassospira species in the particle-attached aromatic-hydrocarbon-degrading consortia from the surface seawater of the China South Sea.</title>
        <authorList>
            <person name="Dong C."/>
            <person name="Lai Q."/>
            <person name="Shao Z."/>
        </authorList>
    </citation>
    <scope>NUCLEOTIDE SEQUENCE [LARGE SCALE GENOMIC DNA]</scope>
    <source>
        <strain evidence="9 10">139Z-12</strain>
    </source>
</reference>
<dbReference type="NCBIfam" id="TIGR00675">
    <property type="entry name" value="dcm"/>
    <property type="match status" value="1"/>
</dbReference>
<keyword evidence="4" id="KW-0680">Restriction system</keyword>
<dbReference type="GO" id="GO:0044027">
    <property type="term" value="P:negative regulation of gene expression via chromosomal CpG island methylation"/>
    <property type="evidence" value="ECO:0007669"/>
    <property type="project" value="TreeGrafter"/>
</dbReference>
<dbReference type="PANTHER" id="PTHR10629">
    <property type="entry name" value="CYTOSINE-SPECIFIC METHYLTRANSFERASE"/>
    <property type="match status" value="1"/>
</dbReference>
<feature type="active site" evidence="6">
    <location>
        <position position="78"/>
    </location>
</feature>
<keyword evidence="2 6" id="KW-0808">Transferase</keyword>
<keyword evidence="1 6" id="KW-0489">Methyltransferase</keyword>
<evidence type="ECO:0000256" key="5">
    <source>
        <dbReference type="ARBA" id="ARBA00047422"/>
    </source>
</evidence>
<organism evidence="9 10">
    <name type="scientific">Thalassospira lohafexi</name>
    <dbReference type="NCBI Taxonomy" id="744227"/>
    <lineage>
        <taxon>Bacteria</taxon>
        <taxon>Pseudomonadati</taxon>
        <taxon>Pseudomonadota</taxon>
        <taxon>Alphaproteobacteria</taxon>
        <taxon>Rhodospirillales</taxon>
        <taxon>Thalassospiraceae</taxon>
        <taxon>Thalassospira</taxon>
    </lineage>
</organism>
<dbReference type="InterPro" id="IPR029063">
    <property type="entry name" value="SAM-dependent_MTases_sf"/>
</dbReference>
<evidence type="ECO:0000256" key="2">
    <source>
        <dbReference type="ARBA" id="ARBA00022679"/>
    </source>
</evidence>
<evidence type="ECO:0000313" key="10">
    <source>
        <dbReference type="Proteomes" id="UP000233332"/>
    </source>
</evidence>
<name>A0A2N3L0M9_9PROT</name>
<evidence type="ECO:0000256" key="7">
    <source>
        <dbReference type="RuleBase" id="RU000416"/>
    </source>
</evidence>
<evidence type="ECO:0000256" key="6">
    <source>
        <dbReference type="PROSITE-ProRule" id="PRU01016"/>
    </source>
</evidence>
<dbReference type="PROSITE" id="PS51679">
    <property type="entry name" value="SAM_MT_C5"/>
    <property type="match status" value="1"/>
</dbReference>